<dbReference type="Proteomes" id="UP000838763">
    <property type="component" value="Unassembled WGS sequence"/>
</dbReference>
<evidence type="ECO:0000256" key="2">
    <source>
        <dbReference type="SAM" id="MobiDB-lite"/>
    </source>
</evidence>
<comment type="similarity">
    <text evidence="1">Belongs to the TIM50 family.</text>
</comment>
<dbReference type="GO" id="GO:0005744">
    <property type="term" value="C:TIM23 mitochondrial import inner membrane translocase complex"/>
    <property type="evidence" value="ECO:0007669"/>
    <property type="project" value="UniProtKB-UniRule"/>
</dbReference>
<evidence type="ECO:0000313" key="5">
    <source>
        <dbReference type="Proteomes" id="UP000838763"/>
    </source>
</evidence>
<keyword evidence="1" id="KW-0653">Protein transport</keyword>
<dbReference type="Gene3D" id="3.40.50.1000">
    <property type="entry name" value="HAD superfamily/HAD-like"/>
    <property type="match status" value="1"/>
</dbReference>
<reference evidence="4" key="1">
    <citation type="submission" date="2022-11" db="EMBL/GenBank/DDBJ databases">
        <authorList>
            <person name="Scott C."/>
            <person name="Bruce N."/>
        </authorList>
    </citation>
    <scope>NUCLEOTIDE SEQUENCE</scope>
</reference>
<feature type="domain" description="FCP1 homology" evidence="3">
    <location>
        <begin position="209"/>
        <end position="389"/>
    </location>
</feature>
<dbReference type="InterPro" id="IPR050365">
    <property type="entry name" value="TIM50"/>
</dbReference>
<dbReference type="InterPro" id="IPR023214">
    <property type="entry name" value="HAD_sf"/>
</dbReference>
<comment type="subcellular location">
    <subcellularLocation>
        <location evidence="1">Mitochondrion inner membrane</location>
        <topology evidence="1">Single-pass membrane protein</topology>
    </subcellularLocation>
</comment>
<comment type="function">
    <text evidence="1">Essential component of the TIM23 complex, a complex that mediates the translocation of transit peptide-containing proteins across the mitochondrial inner membrane.</text>
</comment>
<dbReference type="InterPro" id="IPR036412">
    <property type="entry name" value="HAD-like_sf"/>
</dbReference>
<evidence type="ECO:0000256" key="1">
    <source>
        <dbReference type="RuleBase" id="RU365079"/>
    </source>
</evidence>
<evidence type="ECO:0000313" key="4">
    <source>
        <dbReference type="EMBL" id="CAI4210352.1"/>
    </source>
</evidence>
<feature type="compositionally biased region" description="Pro residues" evidence="2">
    <location>
        <begin position="174"/>
        <end position="185"/>
    </location>
</feature>
<keyword evidence="1" id="KW-0496">Mitochondrion</keyword>
<evidence type="ECO:0000259" key="3">
    <source>
        <dbReference type="PROSITE" id="PS50969"/>
    </source>
</evidence>
<feature type="region of interest" description="Disordered" evidence="2">
    <location>
        <begin position="62"/>
        <end position="84"/>
    </location>
</feature>
<comment type="caution">
    <text evidence="4">The sequence shown here is derived from an EMBL/GenBank/DDBJ whole genome shotgun (WGS) entry which is preliminary data.</text>
</comment>
<dbReference type="OrthoDB" id="1711508at2759"/>
<protein>
    <recommendedName>
        <fullName evidence="1">Mitochondrial import inner membrane translocase subunit TIM50</fullName>
    </recommendedName>
</protein>
<dbReference type="GO" id="GO:0015031">
    <property type="term" value="P:protein transport"/>
    <property type="evidence" value="ECO:0007669"/>
    <property type="project" value="UniProtKB-KW"/>
</dbReference>
<dbReference type="AlphaFoldDB" id="A0A9P1M6R5"/>
<organism evidence="4 5">
    <name type="scientific">Parascedosporium putredinis</name>
    <dbReference type="NCBI Taxonomy" id="1442378"/>
    <lineage>
        <taxon>Eukaryota</taxon>
        <taxon>Fungi</taxon>
        <taxon>Dikarya</taxon>
        <taxon>Ascomycota</taxon>
        <taxon>Pezizomycotina</taxon>
        <taxon>Sordariomycetes</taxon>
        <taxon>Hypocreomycetidae</taxon>
        <taxon>Microascales</taxon>
        <taxon>Microascaceae</taxon>
        <taxon>Parascedosporium</taxon>
    </lineage>
</organism>
<dbReference type="SMART" id="SM00577">
    <property type="entry name" value="CPDc"/>
    <property type="match status" value="1"/>
</dbReference>
<dbReference type="PROSITE" id="PS50969">
    <property type="entry name" value="FCP1"/>
    <property type="match status" value="1"/>
</dbReference>
<comment type="subunit">
    <text evidence="1">Component of the TIM23 complex.</text>
</comment>
<feature type="region of interest" description="Disordered" evidence="2">
    <location>
        <begin position="104"/>
        <end position="193"/>
    </location>
</feature>
<gene>
    <name evidence="4" type="ORF">PPNO1_LOCUS154</name>
</gene>
<name>A0A9P1M6R5_9PEZI</name>
<sequence length="416" mass="46761">MSANALLHKPIRPLRPALAQVRPRQDVLIHCQCRCAFLTLRIPNLREGLQVRRAHSFPARGDLTFTRRQAPSEKNLPSAMDRDLNTTTEGASLTSSAALISAQRSNVSKMGDDARAPKPQADASRTTAHGRRRRRGPPNPVLRSQGQDQAIPKAPRADQLRLQKTSKKQANPDPSRPFPSPPRPGAPATVPPSFSSYITQANLPPVVAATRQNLLVILDLNGTLLYRPKASKQPTNFIPRPWAVEFVTCCVESFTTMIWSSAQPRNVQAMVTNLLPANVRSRLAAVWDRDRFGLDPRSYYNKVVCYKRLEVAWSDRVIARAYPHRSNSCGDNGAETGPNRWSQTNTILIDDSPEKATSEPHNHVEVPSFVKDQPELDVLRQVYEYLNNLAYQQDVSRYMRQSPFRVQMEDRRGHDT</sequence>
<dbReference type="Pfam" id="PF03031">
    <property type="entry name" value="NIF"/>
    <property type="match status" value="1"/>
</dbReference>
<dbReference type="PANTHER" id="PTHR12210">
    <property type="entry name" value="DULLARD PROTEIN PHOSPHATASE"/>
    <property type="match status" value="1"/>
</dbReference>
<proteinExistence type="inferred from homology"/>
<dbReference type="SUPFAM" id="SSF56784">
    <property type="entry name" value="HAD-like"/>
    <property type="match status" value="1"/>
</dbReference>
<dbReference type="InterPro" id="IPR004274">
    <property type="entry name" value="FCP1_dom"/>
</dbReference>
<keyword evidence="1" id="KW-0813">Transport</keyword>
<accession>A0A9P1M6R5</accession>
<dbReference type="EMBL" id="CALLCH030000001">
    <property type="protein sequence ID" value="CAI4210352.1"/>
    <property type="molecule type" value="Genomic_DNA"/>
</dbReference>
<keyword evidence="5" id="KW-1185">Reference proteome</keyword>
<keyword evidence="1" id="KW-0811">Translocation</keyword>
<keyword evidence="1" id="KW-0809">Transit peptide</keyword>